<feature type="region of interest" description="Disordered" evidence="1">
    <location>
        <begin position="86"/>
        <end position="155"/>
    </location>
</feature>
<sequence>MEKKKDSPTPPPPHIGPQTDIIRFSALISPTSYTTTLRKTGGVQRQAKPTTAPAQEDYTGLEQQVEITNCPPTRLLTARLIRTCNRNRKGTRDRRRCNNSNDGCSSNSKSNQWNRGTTGHLPERSVKDQSSSAPQQPPRDYIPTSTTPTTSKADR</sequence>
<dbReference type="Proteomes" id="UP000299102">
    <property type="component" value="Unassembled WGS sequence"/>
</dbReference>
<proteinExistence type="predicted"/>
<dbReference type="AlphaFoldDB" id="A0A4C1YCD5"/>
<feature type="compositionally biased region" description="Basic residues" evidence="1">
    <location>
        <begin position="86"/>
        <end position="97"/>
    </location>
</feature>
<feature type="region of interest" description="Disordered" evidence="1">
    <location>
        <begin position="1"/>
        <end position="23"/>
    </location>
</feature>
<evidence type="ECO:0000313" key="3">
    <source>
        <dbReference type="Proteomes" id="UP000299102"/>
    </source>
</evidence>
<evidence type="ECO:0000313" key="2">
    <source>
        <dbReference type="EMBL" id="GBP72634.1"/>
    </source>
</evidence>
<feature type="region of interest" description="Disordered" evidence="1">
    <location>
        <begin position="38"/>
        <end position="64"/>
    </location>
</feature>
<feature type="compositionally biased region" description="Polar residues" evidence="1">
    <location>
        <begin position="143"/>
        <end position="155"/>
    </location>
</feature>
<comment type="caution">
    <text evidence="2">The sequence shown here is derived from an EMBL/GenBank/DDBJ whole genome shotgun (WGS) entry which is preliminary data.</text>
</comment>
<protein>
    <submittedName>
        <fullName evidence="2">Uncharacterized protein</fullName>
    </submittedName>
</protein>
<accession>A0A4C1YCD5</accession>
<gene>
    <name evidence="2" type="ORF">EVAR_83144_1</name>
</gene>
<feature type="compositionally biased region" description="Low complexity" evidence="1">
    <location>
        <begin position="98"/>
        <end position="111"/>
    </location>
</feature>
<dbReference type="EMBL" id="BGZK01001152">
    <property type="protein sequence ID" value="GBP72634.1"/>
    <property type="molecule type" value="Genomic_DNA"/>
</dbReference>
<organism evidence="2 3">
    <name type="scientific">Eumeta variegata</name>
    <name type="common">Bagworm moth</name>
    <name type="synonym">Eumeta japonica</name>
    <dbReference type="NCBI Taxonomy" id="151549"/>
    <lineage>
        <taxon>Eukaryota</taxon>
        <taxon>Metazoa</taxon>
        <taxon>Ecdysozoa</taxon>
        <taxon>Arthropoda</taxon>
        <taxon>Hexapoda</taxon>
        <taxon>Insecta</taxon>
        <taxon>Pterygota</taxon>
        <taxon>Neoptera</taxon>
        <taxon>Endopterygota</taxon>
        <taxon>Lepidoptera</taxon>
        <taxon>Glossata</taxon>
        <taxon>Ditrysia</taxon>
        <taxon>Tineoidea</taxon>
        <taxon>Psychidae</taxon>
        <taxon>Oiketicinae</taxon>
        <taxon>Eumeta</taxon>
    </lineage>
</organism>
<evidence type="ECO:0000256" key="1">
    <source>
        <dbReference type="SAM" id="MobiDB-lite"/>
    </source>
</evidence>
<name>A0A4C1YCD5_EUMVA</name>
<reference evidence="2 3" key="1">
    <citation type="journal article" date="2019" name="Commun. Biol.">
        <title>The bagworm genome reveals a unique fibroin gene that provides high tensile strength.</title>
        <authorList>
            <person name="Kono N."/>
            <person name="Nakamura H."/>
            <person name="Ohtoshi R."/>
            <person name="Tomita M."/>
            <person name="Numata K."/>
            <person name="Arakawa K."/>
        </authorList>
    </citation>
    <scope>NUCLEOTIDE SEQUENCE [LARGE SCALE GENOMIC DNA]</scope>
</reference>
<keyword evidence="3" id="KW-1185">Reference proteome</keyword>